<dbReference type="InterPro" id="IPR008775">
    <property type="entry name" value="Phytyl_CoA_dOase-like"/>
</dbReference>
<gene>
    <name evidence="3" type="ORF">JBS370_LOCUS17942</name>
    <name evidence="2" type="ORF">ZHD862_LOCUS34630</name>
</gene>
<comment type="cofactor">
    <cofactor evidence="1">
        <name>Fe cation</name>
        <dbReference type="ChEBI" id="CHEBI:24875"/>
    </cofactor>
</comment>
<evidence type="ECO:0000313" key="3">
    <source>
        <dbReference type="EMBL" id="CAF3845828.1"/>
    </source>
</evidence>
<organism evidence="3 4">
    <name type="scientific">Rotaria sordida</name>
    <dbReference type="NCBI Taxonomy" id="392033"/>
    <lineage>
        <taxon>Eukaryota</taxon>
        <taxon>Metazoa</taxon>
        <taxon>Spiralia</taxon>
        <taxon>Gnathifera</taxon>
        <taxon>Rotifera</taxon>
        <taxon>Eurotatoria</taxon>
        <taxon>Bdelloidea</taxon>
        <taxon>Philodinida</taxon>
        <taxon>Philodinidae</taxon>
        <taxon>Rotaria</taxon>
    </lineage>
</organism>
<dbReference type="EMBL" id="CAJOBD010001980">
    <property type="protein sequence ID" value="CAF3845828.1"/>
    <property type="molecule type" value="Genomic_DNA"/>
</dbReference>
<dbReference type="Gene3D" id="2.60.120.620">
    <property type="entry name" value="q2cbj1_9rhob like domain"/>
    <property type="match status" value="1"/>
</dbReference>
<name>A0A819E7G6_9BILA</name>
<evidence type="ECO:0000256" key="1">
    <source>
        <dbReference type="ARBA" id="ARBA00001962"/>
    </source>
</evidence>
<dbReference type="Proteomes" id="UP000663864">
    <property type="component" value="Unassembled WGS sequence"/>
</dbReference>
<dbReference type="EMBL" id="CAJNOT010004558">
    <property type="protein sequence ID" value="CAF1436713.1"/>
    <property type="molecule type" value="Genomic_DNA"/>
</dbReference>
<dbReference type="PANTHER" id="PTHR20883">
    <property type="entry name" value="PHYTANOYL-COA DIOXYGENASE DOMAIN CONTAINING 1"/>
    <property type="match status" value="1"/>
</dbReference>
<evidence type="ECO:0000313" key="2">
    <source>
        <dbReference type="EMBL" id="CAF1436713.1"/>
    </source>
</evidence>
<dbReference type="AlphaFoldDB" id="A0A819E7G6"/>
<proteinExistence type="predicted"/>
<dbReference type="SUPFAM" id="SSF51197">
    <property type="entry name" value="Clavaminate synthase-like"/>
    <property type="match status" value="1"/>
</dbReference>
<accession>A0A819E7G6</accession>
<dbReference type="Proteomes" id="UP000663836">
    <property type="component" value="Unassembled WGS sequence"/>
</dbReference>
<dbReference type="PANTHER" id="PTHR20883:SF49">
    <property type="entry name" value="PHYTANOYL-COA DIOXYGENASE"/>
    <property type="match status" value="1"/>
</dbReference>
<evidence type="ECO:0008006" key="5">
    <source>
        <dbReference type="Google" id="ProtNLM"/>
    </source>
</evidence>
<protein>
    <recommendedName>
        <fullName evidence="5">Phytanoyl-CoA dioxygenase</fullName>
    </recommendedName>
</protein>
<sequence length="293" mass="33449">MKRIHLFPSLLRLSIVQRRLLSVKVSDSIKNFIVSSKEIQAYKLDGVVCLRDVLSPVQCAEMLQASVEFMKANKGRIRYAKDDKRFFSAAFMADTIPVFEKFAKNSQLPSIAAQLMNNVKMVRFFYDQLFIKAPGAQARTAWHNDLSYWPFRGNDLISIWCALTPVTRESSDVVYVPGSHLNKTLYQAVTPDEDDKFVDPSRMACPDFSQDQNLLSWDMKPGDVLCHHPLTIHGSGPNHSLTDQRIGLSLRYLGEDVIWYPSKYVMQIPRDIQHLVVGEYPADDKVFPPTYTL</sequence>
<reference evidence="3" key="1">
    <citation type="submission" date="2021-02" db="EMBL/GenBank/DDBJ databases">
        <authorList>
            <person name="Nowell W R."/>
        </authorList>
    </citation>
    <scope>NUCLEOTIDE SEQUENCE</scope>
</reference>
<dbReference type="Pfam" id="PF05721">
    <property type="entry name" value="PhyH"/>
    <property type="match status" value="1"/>
</dbReference>
<comment type="caution">
    <text evidence="3">The sequence shown here is derived from an EMBL/GenBank/DDBJ whole genome shotgun (WGS) entry which is preliminary data.</text>
</comment>
<evidence type="ECO:0000313" key="4">
    <source>
        <dbReference type="Proteomes" id="UP000663836"/>
    </source>
</evidence>